<dbReference type="VEuPathDB" id="TrichDB:TVAGG3_1018450"/>
<organism evidence="1 2">
    <name type="scientific">Trichomonas vaginalis (strain ATCC PRA-98 / G3)</name>
    <dbReference type="NCBI Taxonomy" id="412133"/>
    <lineage>
        <taxon>Eukaryota</taxon>
        <taxon>Metamonada</taxon>
        <taxon>Parabasalia</taxon>
        <taxon>Trichomonadida</taxon>
        <taxon>Trichomonadidae</taxon>
        <taxon>Trichomonas</taxon>
    </lineage>
</organism>
<dbReference type="Proteomes" id="UP000001542">
    <property type="component" value="Unassembled WGS sequence"/>
</dbReference>
<evidence type="ECO:0008006" key="3">
    <source>
        <dbReference type="Google" id="ProtNLM"/>
    </source>
</evidence>
<protein>
    <recommendedName>
        <fullName evidence="3">Bap-like</fullName>
    </recommendedName>
</protein>
<accession>A2E355</accession>
<dbReference type="RefSeq" id="XP_001325088.1">
    <property type="nucleotide sequence ID" value="XM_001325053.1"/>
</dbReference>
<dbReference type="InParanoid" id="A2E355"/>
<reference evidence="1" key="2">
    <citation type="journal article" date="2007" name="Science">
        <title>Draft genome sequence of the sexually transmitted pathogen Trichomonas vaginalis.</title>
        <authorList>
            <person name="Carlton J.M."/>
            <person name="Hirt R.P."/>
            <person name="Silva J.C."/>
            <person name="Delcher A.L."/>
            <person name="Schatz M."/>
            <person name="Zhao Q."/>
            <person name="Wortman J.R."/>
            <person name="Bidwell S.L."/>
            <person name="Alsmark U.C.M."/>
            <person name="Besteiro S."/>
            <person name="Sicheritz-Ponten T."/>
            <person name="Noel C.J."/>
            <person name="Dacks J.B."/>
            <person name="Foster P.G."/>
            <person name="Simillion C."/>
            <person name="Van de Peer Y."/>
            <person name="Miranda-Saavedra D."/>
            <person name="Barton G.J."/>
            <person name="Westrop G.D."/>
            <person name="Mueller S."/>
            <person name="Dessi D."/>
            <person name="Fiori P.L."/>
            <person name="Ren Q."/>
            <person name="Paulsen I."/>
            <person name="Zhang H."/>
            <person name="Bastida-Corcuera F.D."/>
            <person name="Simoes-Barbosa A."/>
            <person name="Brown M.T."/>
            <person name="Hayes R.D."/>
            <person name="Mukherjee M."/>
            <person name="Okumura C.Y."/>
            <person name="Schneider R."/>
            <person name="Smith A.J."/>
            <person name="Vanacova S."/>
            <person name="Villalvazo M."/>
            <person name="Haas B.J."/>
            <person name="Pertea M."/>
            <person name="Feldblyum T.V."/>
            <person name="Utterback T.R."/>
            <person name="Shu C.L."/>
            <person name="Osoegawa K."/>
            <person name="de Jong P.J."/>
            <person name="Hrdy I."/>
            <person name="Horvathova L."/>
            <person name="Zubacova Z."/>
            <person name="Dolezal P."/>
            <person name="Malik S.B."/>
            <person name="Logsdon J.M. Jr."/>
            <person name="Henze K."/>
            <person name="Gupta A."/>
            <person name="Wang C.C."/>
            <person name="Dunne R.L."/>
            <person name="Upcroft J.A."/>
            <person name="Upcroft P."/>
            <person name="White O."/>
            <person name="Salzberg S.L."/>
            <person name="Tang P."/>
            <person name="Chiu C.-H."/>
            <person name="Lee Y.-S."/>
            <person name="Embley T.M."/>
            <person name="Coombs G.H."/>
            <person name="Mottram J.C."/>
            <person name="Tachezy J."/>
            <person name="Fraser-Liggett C.M."/>
            <person name="Johnson P.J."/>
        </authorList>
    </citation>
    <scope>NUCLEOTIDE SEQUENCE [LARGE SCALE GENOMIC DNA]</scope>
    <source>
        <strain evidence="1">G3</strain>
    </source>
</reference>
<evidence type="ECO:0000313" key="1">
    <source>
        <dbReference type="EMBL" id="EAY12865.1"/>
    </source>
</evidence>
<reference evidence="1" key="1">
    <citation type="submission" date="2006-10" db="EMBL/GenBank/DDBJ databases">
        <authorList>
            <person name="Amadeo P."/>
            <person name="Zhao Q."/>
            <person name="Wortman J."/>
            <person name="Fraser-Liggett C."/>
            <person name="Carlton J."/>
        </authorList>
    </citation>
    <scope>NUCLEOTIDE SEQUENCE</scope>
    <source>
        <strain evidence="1">G3</strain>
    </source>
</reference>
<keyword evidence="2" id="KW-1185">Reference proteome</keyword>
<dbReference type="AlphaFoldDB" id="A2E355"/>
<proteinExistence type="predicted"/>
<name>A2E355_TRIV3</name>
<dbReference type="KEGG" id="tva:4770832"/>
<sequence length="877" mass="100282">MYFADSFDEDHYDAEFNEEEASTEPDMYIFSFAVGFRWNQKIDQNEEKKHAIRISFTNGNFPTLNVENDKTDIYKYSPEQVSFNLNTQSLIANKEYKLLQNKGSTFDWTVLRTFTFDSNQNIPVELRITEPGNHNFKYQVVMSDKLFFGTNIINVHINTVTKPTFDLVLSKNAIDQGENLAFNIKINGQSNSYLVIFSILGGDSFEKKFTANTLTQDSLETSNYDPDTYHFNIEIVDEDKNYEPIQSDYYEFTVSSISMFELENVQISNVMVKKSKFTVSGTYKISPANDFQIKVQFENEIPMTYSIVNPKTQDNFEFTLDVPEKDANKYDVHIYGYNPSTMQSTVKVDKRVSITETPEIVLDEVPEVKIFQHEESFTIKYHVVDDTTGNISYNLFDSESPLEEYNQSSKSFEKIIKIPSNKDAGPYQILFTVTDEFGVPSTMKFEFTIKNPPKIESVALDNDLVPARGTMTATVDFTNKDLGRDLFIIAYIDNEVDSMGAVFSAGDSESDIVTIRSGRYVGRKTLTVFVSEYDYDTFKNIELDNIDSYLPKYSNSNKVNKTIIFTDKPELSFNPPSNRIYSTTEKIPLYLVITDNTRGNISYSIDNDSNLGYTQDLTEYVNDGNEKKIGKPVELPIPSTLTYGKEYTMKIKIIDEFNLESAEKNFTFSIKHVPSIDESNSIVPSKMERNKEIELKIVINDKDIGKNLYVYYCFNDETYQKFGETSSKGINKPVSVVKKIKISVNAGENQIISFYVIDNEKEIESGNAKSKVFTKPVTITPNGPEIVEYSLPQKSFNDKDSISVTLKIKGELDGDAHFELNGTEIYTAPFTLSDLNPTFTFPIKTYSYGNKELVFYLTYGENQRSGYQNSYIRKKEI</sequence>
<dbReference type="VEuPathDB" id="TrichDB:TVAG_430290"/>
<dbReference type="EMBL" id="DS113294">
    <property type="protein sequence ID" value="EAY12865.1"/>
    <property type="molecule type" value="Genomic_DNA"/>
</dbReference>
<gene>
    <name evidence="1" type="ORF">TVAG_430290</name>
</gene>
<evidence type="ECO:0000313" key="2">
    <source>
        <dbReference type="Proteomes" id="UP000001542"/>
    </source>
</evidence>